<feature type="domain" description="Carbohydrate kinase FGGY C-terminal" evidence="5">
    <location>
        <begin position="271"/>
        <end position="468"/>
    </location>
</feature>
<dbReference type="InterPro" id="IPR043129">
    <property type="entry name" value="ATPase_NBD"/>
</dbReference>
<comment type="similarity">
    <text evidence="1">Belongs to the FGGY kinase family.</text>
</comment>
<evidence type="ECO:0000313" key="6">
    <source>
        <dbReference type="EMBL" id="MTS28811.1"/>
    </source>
</evidence>
<evidence type="ECO:0000313" key="7">
    <source>
        <dbReference type="Proteomes" id="UP000472755"/>
    </source>
</evidence>
<keyword evidence="2" id="KW-0808">Transferase</keyword>
<dbReference type="SUPFAM" id="SSF53067">
    <property type="entry name" value="Actin-like ATPase domain"/>
    <property type="match status" value="2"/>
</dbReference>
<dbReference type="Pfam" id="PF02782">
    <property type="entry name" value="FGGY_C"/>
    <property type="match status" value="1"/>
</dbReference>
<dbReference type="RefSeq" id="WP_155202617.1">
    <property type="nucleotide sequence ID" value="NZ_WMZN01000039.1"/>
</dbReference>
<dbReference type="PANTHER" id="PTHR43095:SF5">
    <property type="entry name" value="XYLULOSE KINASE"/>
    <property type="match status" value="1"/>
</dbReference>
<dbReference type="Gene3D" id="3.30.420.40">
    <property type="match status" value="2"/>
</dbReference>
<gene>
    <name evidence="6" type="ORF">GMD59_16195</name>
</gene>
<evidence type="ECO:0000256" key="2">
    <source>
        <dbReference type="ARBA" id="ARBA00022679"/>
    </source>
</evidence>
<dbReference type="EMBL" id="WMZU01000037">
    <property type="protein sequence ID" value="MTS28811.1"/>
    <property type="molecule type" value="Genomic_DNA"/>
</dbReference>
<organism evidence="6 7">
    <name type="scientific">Ruthenibacterium lactatiformans</name>
    <dbReference type="NCBI Taxonomy" id="1550024"/>
    <lineage>
        <taxon>Bacteria</taxon>
        <taxon>Bacillati</taxon>
        <taxon>Bacillota</taxon>
        <taxon>Clostridia</taxon>
        <taxon>Eubacteriales</taxon>
        <taxon>Oscillospiraceae</taxon>
        <taxon>Ruthenibacterium</taxon>
    </lineage>
</organism>
<evidence type="ECO:0000259" key="5">
    <source>
        <dbReference type="Pfam" id="PF02782"/>
    </source>
</evidence>
<sequence length="529" mass="56638">MLSKYQKIKSIGIELGSTRIKAVLIAFDGSVLASGAHDWENRFEDGYWTYHLDDVWAGIQDAYARLAADYKAKYGEELRQVGALGVSAMMHGYLPFDEAGRQLAAFRTWRNTTTDPAAKALTERFGFNIPQRWSIAHLYQAMLNKEPHVTEIACLTTLAGYVHWQLTGEKVLGVGEASGMFPIDSAAGDYDAGMLASFDELLKAAFLPYTLRDILPRVLAAGDDAGRLTEAGAKLLDPTGTLAPGAMMAPPEGDAGTGMVATNSVAARTGNVSAGTSVFAMAVLEMPLSGVYPEIDMVTTPTGRPVAMVHCNTCTSDLDAWVKLLGQMAEAAGAPLAKPALYDLFYQKALEADVDCGGLVNFNYYSGEPVTGLDEGRPLFVRRPGAKLTLANFVRAQLYSTMATLKLGMDILLEKEQVKLDSLLGHGGLFKTPLVGQKLLAGALGVPVSVMETAGEGGPWGMALLSLYRLRCIEGDAPALEDWLNTAVFGEVAGNTQTPDEADQAGFAAFIRDYTACIPVEKVAVEALR</sequence>
<dbReference type="AlphaFoldDB" id="A0A6L6M0D7"/>
<dbReference type="PANTHER" id="PTHR43095">
    <property type="entry name" value="SUGAR KINASE"/>
    <property type="match status" value="1"/>
</dbReference>
<proteinExistence type="inferred from homology"/>
<dbReference type="GO" id="GO:0005975">
    <property type="term" value="P:carbohydrate metabolic process"/>
    <property type="evidence" value="ECO:0007669"/>
    <property type="project" value="InterPro"/>
</dbReference>
<keyword evidence="3" id="KW-0418">Kinase</keyword>
<dbReference type="InterPro" id="IPR050406">
    <property type="entry name" value="FGGY_Carb_Kinase"/>
</dbReference>
<dbReference type="CDD" id="cd07809">
    <property type="entry name" value="ASKHA_NBD_FGGY_BaXK-like"/>
    <property type="match status" value="1"/>
</dbReference>
<dbReference type="InterPro" id="IPR018484">
    <property type="entry name" value="FGGY_N"/>
</dbReference>
<reference evidence="6 7" key="1">
    <citation type="journal article" date="2019" name="Nat. Med.">
        <title>A library of human gut bacterial isolates paired with longitudinal multiomics data enables mechanistic microbiome research.</title>
        <authorList>
            <person name="Poyet M."/>
            <person name="Groussin M."/>
            <person name="Gibbons S.M."/>
            <person name="Avila-Pacheco J."/>
            <person name="Jiang X."/>
            <person name="Kearney S.M."/>
            <person name="Perrotta A.R."/>
            <person name="Berdy B."/>
            <person name="Zhao S."/>
            <person name="Lieberman T.D."/>
            <person name="Swanson P.K."/>
            <person name="Smith M."/>
            <person name="Roesemann S."/>
            <person name="Alexander J.E."/>
            <person name="Rich S.A."/>
            <person name="Livny J."/>
            <person name="Vlamakis H."/>
            <person name="Clish C."/>
            <person name="Bullock K."/>
            <person name="Deik A."/>
            <person name="Scott J."/>
            <person name="Pierce K.A."/>
            <person name="Xavier R.J."/>
            <person name="Alm E.J."/>
        </authorList>
    </citation>
    <scope>NUCLEOTIDE SEQUENCE [LARGE SCALE GENOMIC DNA]</scope>
    <source>
        <strain evidence="6 7">BIOML-A4</strain>
    </source>
</reference>
<dbReference type="Proteomes" id="UP000472755">
    <property type="component" value="Unassembled WGS sequence"/>
</dbReference>
<evidence type="ECO:0000259" key="4">
    <source>
        <dbReference type="Pfam" id="PF00370"/>
    </source>
</evidence>
<evidence type="ECO:0000256" key="1">
    <source>
        <dbReference type="ARBA" id="ARBA00009156"/>
    </source>
</evidence>
<feature type="domain" description="Carbohydrate kinase FGGY N-terminal" evidence="4">
    <location>
        <begin position="11"/>
        <end position="234"/>
    </location>
</feature>
<evidence type="ECO:0000256" key="3">
    <source>
        <dbReference type="ARBA" id="ARBA00022777"/>
    </source>
</evidence>
<comment type="caution">
    <text evidence="6">The sequence shown here is derived from an EMBL/GenBank/DDBJ whole genome shotgun (WGS) entry which is preliminary data.</text>
</comment>
<dbReference type="InterPro" id="IPR018485">
    <property type="entry name" value="FGGY_C"/>
</dbReference>
<dbReference type="Pfam" id="PF00370">
    <property type="entry name" value="FGGY_N"/>
    <property type="match status" value="1"/>
</dbReference>
<dbReference type="GO" id="GO:0016301">
    <property type="term" value="F:kinase activity"/>
    <property type="evidence" value="ECO:0007669"/>
    <property type="project" value="UniProtKB-KW"/>
</dbReference>
<accession>A0A6L6M0D7</accession>
<name>A0A6L6M0D7_9FIRM</name>
<protein>
    <submittedName>
        <fullName evidence="6">ATPase</fullName>
    </submittedName>
</protein>